<dbReference type="Proteomes" id="UP000199072">
    <property type="component" value="Unassembled WGS sequence"/>
</dbReference>
<dbReference type="Pfam" id="PF07606">
    <property type="entry name" value="DUF1569"/>
    <property type="match status" value="1"/>
</dbReference>
<evidence type="ECO:0000313" key="2">
    <source>
        <dbReference type="Proteomes" id="UP000199072"/>
    </source>
</evidence>
<dbReference type="AlphaFoldDB" id="A0A1G7LQP7"/>
<accession>A0A1G7LQP7</accession>
<evidence type="ECO:0000313" key="1">
    <source>
        <dbReference type="EMBL" id="SDF51320.1"/>
    </source>
</evidence>
<sequence>MKSIFDQATSDELIGRINALTNASTAQWGKMNVYQMVKHCNLWEEMILGKPVYKQAFIGKLFGKLALKNLLKDEKPMGRNSPTIPQLVIRENGDVAAEKAKWITFINGHVNFSNPDFVHPFFGKMTKEQIGHLAYKHADHHLRQFNV</sequence>
<keyword evidence="2" id="KW-1185">Reference proteome</keyword>
<organism evidence="1 2">
    <name type="scientific">Mucilaginibacter pineti</name>
    <dbReference type="NCBI Taxonomy" id="1391627"/>
    <lineage>
        <taxon>Bacteria</taxon>
        <taxon>Pseudomonadati</taxon>
        <taxon>Bacteroidota</taxon>
        <taxon>Sphingobacteriia</taxon>
        <taxon>Sphingobacteriales</taxon>
        <taxon>Sphingobacteriaceae</taxon>
        <taxon>Mucilaginibacter</taxon>
    </lineage>
</organism>
<evidence type="ECO:0008006" key="3">
    <source>
        <dbReference type="Google" id="ProtNLM"/>
    </source>
</evidence>
<dbReference type="RefSeq" id="WP_091155944.1">
    <property type="nucleotide sequence ID" value="NZ_FNAI01000019.1"/>
</dbReference>
<dbReference type="STRING" id="1391627.SAMN05216464_11959"/>
<protein>
    <recommendedName>
        <fullName evidence="3">DUF1569 domain-containing protein</fullName>
    </recommendedName>
</protein>
<dbReference type="EMBL" id="FNAI01000019">
    <property type="protein sequence ID" value="SDF51320.1"/>
    <property type="molecule type" value="Genomic_DNA"/>
</dbReference>
<reference evidence="1 2" key="1">
    <citation type="submission" date="2016-10" db="EMBL/GenBank/DDBJ databases">
        <authorList>
            <person name="de Groot N.N."/>
        </authorList>
    </citation>
    <scope>NUCLEOTIDE SEQUENCE [LARGE SCALE GENOMIC DNA]</scope>
    <source>
        <strain evidence="1 2">47C3B</strain>
    </source>
</reference>
<proteinExistence type="predicted"/>
<dbReference type="InterPro" id="IPR034660">
    <property type="entry name" value="DinB/YfiT-like"/>
</dbReference>
<gene>
    <name evidence="1" type="ORF">SAMN05216464_11959</name>
</gene>
<dbReference type="OrthoDB" id="2599194at2"/>
<name>A0A1G7LQP7_9SPHI</name>
<dbReference type="InterPro" id="IPR011463">
    <property type="entry name" value="DUF1569"/>
</dbReference>
<dbReference type="Gene3D" id="1.20.120.450">
    <property type="entry name" value="dinb family like domain"/>
    <property type="match status" value="1"/>
</dbReference>